<reference evidence="2" key="2">
    <citation type="submission" date="2012-02" db="EMBL/GenBank/DDBJ databases">
        <authorList>
            <person name="Genoscope - CEA"/>
        </authorList>
    </citation>
    <scope>NUCLEOTIDE SEQUENCE</scope>
</reference>
<sequence>MLNLNDTEEILAVLIAVAIVLGFVYSTYKEIQSTISEEKGKYREKKETEAKVKTLIEYLDAKKELIDALNEVQKKEGNSKN</sequence>
<organism evidence="2">
    <name type="scientific">uncultured Flavobacteriia bacterium</name>
    <dbReference type="NCBI Taxonomy" id="212695"/>
    <lineage>
        <taxon>Bacteria</taxon>
        <taxon>Pseudomonadati</taxon>
        <taxon>Bacteroidota</taxon>
        <taxon>Flavobacteriia</taxon>
        <taxon>environmental samples</taxon>
    </lineage>
</organism>
<dbReference type="AlphaFoldDB" id="H6REP6"/>
<evidence type="ECO:0000256" key="1">
    <source>
        <dbReference type="SAM" id="Phobius"/>
    </source>
</evidence>
<evidence type="ECO:0000313" key="2">
    <source>
        <dbReference type="EMBL" id="CCF99507.1"/>
    </source>
</evidence>
<keyword evidence="1" id="KW-0812">Transmembrane</keyword>
<dbReference type="EMBL" id="FO117581">
    <property type="protein sequence ID" value="CCF99507.1"/>
    <property type="molecule type" value="Genomic_DNA"/>
</dbReference>
<keyword evidence="1" id="KW-0472">Membrane</keyword>
<gene>
    <name evidence="2" type="ORF">VIS_S18BIA10025</name>
</gene>
<feature type="transmembrane region" description="Helical" evidence="1">
    <location>
        <begin position="12"/>
        <end position="28"/>
    </location>
</feature>
<protein>
    <submittedName>
        <fullName evidence="2">Uncharacterized protein</fullName>
    </submittedName>
</protein>
<accession>H6REP6</accession>
<reference evidence="2" key="1">
    <citation type="journal article" date="2012" name="Environ. Microbiol.">
        <title>Genomic content of uncultured Bacteroidetes from contrasting oceanic provinces in the North Atlantic Ocean.</title>
        <authorList>
            <person name="Gomez-Pereira P.R."/>
            <person name="Schuler M."/>
            <person name="Fuchs B.M."/>
            <person name="Bennke C."/>
            <person name="Teeling H."/>
            <person name="Waldmann J."/>
            <person name="Richter M."/>
            <person name="Barbe V."/>
            <person name="Bataille E."/>
            <person name="Glockner F.O."/>
            <person name="Amann R."/>
        </authorList>
    </citation>
    <scope>NUCLEOTIDE SEQUENCE</scope>
</reference>
<proteinExistence type="predicted"/>
<name>H6REP6_9BACT</name>
<keyword evidence="1" id="KW-1133">Transmembrane helix</keyword>